<dbReference type="AlphaFoldDB" id="A0A5M9JVV5"/>
<reference evidence="1 2" key="1">
    <citation type="submission" date="2019-06" db="EMBL/GenBank/DDBJ databases">
        <title>Genome Sequence of the Brown Rot Fungal Pathogen Monilinia fructicola.</title>
        <authorList>
            <person name="De Miccolis Angelini R.M."/>
            <person name="Landi L."/>
            <person name="Abate D."/>
            <person name="Pollastro S."/>
            <person name="Romanazzi G."/>
            <person name="Faretra F."/>
        </authorList>
    </citation>
    <scope>NUCLEOTIDE SEQUENCE [LARGE SCALE GENOMIC DNA]</scope>
    <source>
        <strain evidence="1 2">Mfrc123</strain>
    </source>
</reference>
<name>A0A5M9JVV5_MONFR</name>
<proteinExistence type="predicted"/>
<dbReference type="EMBL" id="VICG01000005">
    <property type="protein sequence ID" value="KAA8571922.1"/>
    <property type="molecule type" value="Genomic_DNA"/>
</dbReference>
<organism evidence="1 2">
    <name type="scientific">Monilinia fructicola</name>
    <name type="common">Brown rot fungus</name>
    <name type="synonym">Ciboria fructicola</name>
    <dbReference type="NCBI Taxonomy" id="38448"/>
    <lineage>
        <taxon>Eukaryota</taxon>
        <taxon>Fungi</taxon>
        <taxon>Dikarya</taxon>
        <taxon>Ascomycota</taxon>
        <taxon>Pezizomycotina</taxon>
        <taxon>Leotiomycetes</taxon>
        <taxon>Helotiales</taxon>
        <taxon>Sclerotiniaceae</taxon>
        <taxon>Monilinia</taxon>
    </lineage>
</organism>
<keyword evidence="2" id="KW-1185">Reference proteome</keyword>
<gene>
    <name evidence="1" type="ORF">EYC84_001870</name>
</gene>
<accession>A0A5M9JVV5</accession>
<protein>
    <submittedName>
        <fullName evidence="1">Uncharacterized protein</fullName>
    </submittedName>
</protein>
<evidence type="ECO:0000313" key="1">
    <source>
        <dbReference type="EMBL" id="KAA8571922.1"/>
    </source>
</evidence>
<evidence type="ECO:0000313" key="2">
    <source>
        <dbReference type="Proteomes" id="UP000322873"/>
    </source>
</evidence>
<sequence length="125" mass="14757">MFSIVHYKITALQIYRGPEGQNSYSVTSYDCGHIQFYYEGKKTKEMRIQEARRYLVEGGPNAWEVFSGTQLMGHRRFGKKTVTKLVEEASYWWRAVEVNGWMEHTTFVLWVYKRETDNGGRCNLQ</sequence>
<comment type="caution">
    <text evidence="1">The sequence shown here is derived from an EMBL/GenBank/DDBJ whole genome shotgun (WGS) entry which is preliminary data.</text>
</comment>
<dbReference type="Proteomes" id="UP000322873">
    <property type="component" value="Unassembled WGS sequence"/>
</dbReference>